<keyword evidence="2" id="KW-1185">Reference proteome</keyword>
<evidence type="ECO:0000313" key="2">
    <source>
        <dbReference type="Proteomes" id="UP000193144"/>
    </source>
</evidence>
<accession>A0A1Y1ZM59</accession>
<organism evidence="1 2">
    <name type="scientific">Clohesyomyces aquaticus</name>
    <dbReference type="NCBI Taxonomy" id="1231657"/>
    <lineage>
        <taxon>Eukaryota</taxon>
        <taxon>Fungi</taxon>
        <taxon>Dikarya</taxon>
        <taxon>Ascomycota</taxon>
        <taxon>Pezizomycotina</taxon>
        <taxon>Dothideomycetes</taxon>
        <taxon>Pleosporomycetidae</taxon>
        <taxon>Pleosporales</taxon>
        <taxon>Lindgomycetaceae</taxon>
        <taxon>Clohesyomyces</taxon>
    </lineage>
</organism>
<comment type="caution">
    <text evidence="1">The sequence shown here is derived from an EMBL/GenBank/DDBJ whole genome shotgun (WGS) entry which is preliminary data.</text>
</comment>
<dbReference type="EMBL" id="MCFA01000066">
    <property type="protein sequence ID" value="ORY10925.1"/>
    <property type="molecule type" value="Genomic_DNA"/>
</dbReference>
<evidence type="ECO:0000313" key="1">
    <source>
        <dbReference type="EMBL" id="ORY10925.1"/>
    </source>
</evidence>
<dbReference type="Proteomes" id="UP000193144">
    <property type="component" value="Unassembled WGS sequence"/>
</dbReference>
<gene>
    <name evidence="1" type="ORF">BCR34DRAFT_664649</name>
</gene>
<dbReference type="AlphaFoldDB" id="A0A1Y1ZM59"/>
<sequence>MATTQLVPRAACPFAGPELLTAFPILTDFAASCQNHAFGSCADVVTSFDCACPTATAWSSKYDSCVSTSSGGIYAGCFSSLATLFLDPFFGCSITESDFATSFSQASITSQGRVATPSATTTATSVNLPHYTTSTPIQTAKPLATAISSSADSNSPGFASDRKMMVAAVFFMWVLQCVLASTMG</sequence>
<name>A0A1Y1ZM59_9PLEO</name>
<proteinExistence type="predicted"/>
<protein>
    <submittedName>
        <fullName evidence="1">Uncharacterized protein</fullName>
    </submittedName>
</protein>
<reference evidence="1 2" key="1">
    <citation type="submission" date="2016-07" db="EMBL/GenBank/DDBJ databases">
        <title>Pervasive Adenine N6-methylation of Active Genes in Fungi.</title>
        <authorList>
            <consortium name="DOE Joint Genome Institute"/>
            <person name="Mondo S.J."/>
            <person name="Dannebaum R.O."/>
            <person name="Kuo R.C."/>
            <person name="Labutti K."/>
            <person name="Haridas S."/>
            <person name="Kuo A."/>
            <person name="Salamov A."/>
            <person name="Ahrendt S.R."/>
            <person name="Lipzen A."/>
            <person name="Sullivan W."/>
            <person name="Andreopoulos W.B."/>
            <person name="Clum A."/>
            <person name="Lindquist E."/>
            <person name="Daum C."/>
            <person name="Ramamoorthy G.K."/>
            <person name="Gryganskyi A."/>
            <person name="Culley D."/>
            <person name="Magnuson J.K."/>
            <person name="James T.Y."/>
            <person name="O'Malley M.A."/>
            <person name="Stajich J.E."/>
            <person name="Spatafora J.W."/>
            <person name="Visel A."/>
            <person name="Grigoriev I.V."/>
        </authorList>
    </citation>
    <scope>NUCLEOTIDE SEQUENCE [LARGE SCALE GENOMIC DNA]</scope>
    <source>
        <strain evidence="1 2">CBS 115471</strain>
    </source>
</reference>